<evidence type="ECO:0000256" key="2">
    <source>
        <dbReference type="ARBA" id="ARBA00023242"/>
    </source>
</evidence>
<evidence type="ECO:0000313" key="4">
    <source>
        <dbReference type="Proteomes" id="UP001476798"/>
    </source>
</evidence>
<gene>
    <name evidence="3" type="ORF">GOODEAATRI_003038</name>
</gene>
<sequence>MKSVLGSNERPNCLIIDEIDGAPAISSQQGLKADTGALMSLCEKTDNDIRYFLLSGQFLHGRGLKQLDSRTIQSVSVGQKDQNKGLFYVWQEIFQLPRTKR</sequence>
<dbReference type="Proteomes" id="UP001476798">
    <property type="component" value="Unassembled WGS sequence"/>
</dbReference>
<dbReference type="PANTHER" id="PTHR46765:SF1">
    <property type="entry name" value="P-LOOP CONTAINING NUCLEOSIDE TRIPHOSPHATE HYDROLASES SUPERFAMILY PROTEIN"/>
    <property type="match status" value="1"/>
</dbReference>
<dbReference type="EMBL" id="JAHRIO010000113">
    <property type="protein sequence ID" value="MEQ2157562.1"/>
    <property type="molecule type" value="Genomic_DNA"/>
</dbReference>
<name>A0ABV0MEM0_9TELE</name>
<evidence type="ECO:0000313" key="3">
    <source>
        <dbReference type="EMBL" id="MEQ2157562.1"/>
    </source>
</evidence>
<keyword evidence="2" id="KW-0539">Nucleus</keyword>
<comment type="subcellular location">
    <subcellularLocation>
        <location evidence="1">Nucleus</location>
    </subcellularLocation>
</comment>
<keyword evidence="4" id="KW-1185">Reference proteome</keyword>
<accession>A0ABV0MEM0</accession>
<protein>
    <recommendedName>
        <fullName evidence="5">ATPase AAA-type core domain-containing protein</fullName>
    </recommendedName>
</protein>
<evidence type="ECO:0000256" key="1">
    <source>
        <dbReference type="ARBA" id="ARBA00004123"/>
    </source>
</evidence>
<evidence type="ECO:0008006" key="5">
    <source>
        <dbReference type="Google" id="ProtNLM"/>
    </source>
</evidence>
<dbReference type="PANTHER" id="PTHR46765">
    <property type="entry name" value="P-LOOP CONTAINING NUCLEOSIDE TRIPHOSPHATE HYDROLASES SUPERFAMILY PROTEIN"/>
    <property type="match status" value="1"/>
</dbReference>
<reference evidence="3 4" key="1">
    <citation type="submission" date="2021-06" db="EMBL/GenBank/DDBJ databases">
        <authorList>
            <person name="Palmer J.M."/>
        </authorList>
    </citation>
    <scope>NUCLEOTIDE SEQUENCE [LARGE SCALE GENOMIC DNA]</scope>
    <source>
        <strain evidence="3 4">GA_2019</strain>
        <tissue evidence="3">Muscle</tissue>
    </source>
</reference>
<proteinExistence type="predicted"/>
<organism evidence="3 4">
    <name type="scientific">Goodea atripinnis</name>
    <dbReference type="NCBI Taxonomy" id="208336"/>
    <lineage>
        <taxon>Eukaryota</taxon>
        <taxon>Metazoa</taxon>
        <taxon>Chordata</taxon>
        <taxon>Craniata</taxon>
        <taxon>Vertebrata</taxon>
        <taxon>Euteleostomi</taxon>
        <taxon>Actinopterygii</taxon>
        <taxon>Neopterygii</taxon>
        <taxon>Teleostei</taxon>
        <taxon>Neoteleostei</taxon>
        <taxon>Acanthomorphata</taxon>
        <taxon>Ovalentaria</taxon>
        <taxon>Atherinomorphae</taxon>
        <taxon>Cyprinodontiformes</taxon>
        <taxon>Goodeidae</taxon>
        <taxon>Goodea</taxon>
    </lineage>
</organism>
<dbReference type="InterPro" id="IPR053016">
    <property type="entry name" value="CTF18-RFC_complex"/>
</dbReference>
<comment type="caution">
    <text evidence="3">The sequence shown here is derived from an EMBL/GenBank/DDBJ whole genome shotgun (WGS) entry which is preliminary data.</text>
</comment>